<reference evidence="2" key="1">
    <citation type="journal article" date="2020" name="Stud. Mycol.">
        <title>101 Dothideomycetes genomes: a test case for predicting lifestyles and emergence of pathogens.</title>
        <authorList>
            <person name="Haridas S."/>
            <person name="Albert R."/>
            <person name="Binder M."/>
            <person name="Bloem J."/>
            <person name="Labutti K."/>
            <person name="Salamov A."/>
            <person name="Andreopoulos B."/>
            <person name="Baker S."/>
            <person name="Barry K."/>
            <person name="Bills G."/>
            <person name="Bluhm B."/>
            <person name="Cannon C."/>
            <person name="Castanera R."/>
            <person name="Culley D."/>
            <person name="Daum C."/>
            <person name="Ezra D."/>
            <person name="Gonzalez J."/>
            <person name="Henrissat B."/>
            <person name="Kuo A."/>
            <person name="Liang C."/>
            <person name="Lipzen A."/>
            <person name="Lutzoni F."/>
            <person name="Magnuson J."/>
            <person name="Mondo S."/>
            <person name="Nolan M."/>
            <person name="Ohm R."/>
            <person name="Pangilinan J."/>
            <person name="Park H.-J."/>
            <person name="Ramirez L."/>
            <person name="Alfaro M."/>
            <person name="Sun H."/>
            <person name="Tritt A."/>
            <person name="Yoshinaga Y."/>
            <person name="Zwiers L.-H."/>
            <person name="Turgeon B."/>
            <person name="Goodwin S."/>
            <person name="Spatafora J."/>
            <person name="Crous P."/>
            <person name="Grigoriev I."/>
        </authorList>
    </citation>
    <scope>NUCLEOTIDE SEQUENCE</scope>
    <source>
        <strain evidence="2">CBS 690.94</strain>
    </source>
</reference>
<dbReference type="Proteomes" id="UP000799764">
    <property type="component" value="Unassembled WGS sequence"/>
</dbReference>
<keyword evidence="1" id="KW-1133">Transmembrane helix</keyword>
<keyword evidence="3" id="KW-1185">Reference proteome</keyword>
<dbReference type="EMBL" id="MU001506">
    <property type="protein sequence ID" value="KAF2440971.1"/>
    <property type="molecule type" value="Genomic_DNA"/>
</dbReference>
<proteinExistence type="predicted"/>
<dbReference type="AlphaFoldDB" id="A0A9P4PBG6"/>
<keyword evidence="1" id="KW-0472">Membrane</keyword>
<gene>
    <name evidence="2" type="ORF">P171DRAFT_446898</name>
</gene>
<evidence type="ECO:0000256" key="1">
    <source>
        <dbReference type="SAM" id="Phobius"/>
    </source>
</evidence>
<organism evidence="2 3">
    <name type="scientific">Karstenula rhodostoma CBS 690.94</name>
    <dbReference type="NCBI Taxonomy" id="1392251"/>
    <lineage>
        <taxon>Eukaryota</taxon>
        <taxon>Fungi</taxon>
        <taxon>Dikarya</taxon>
        <taxon>Ascomycota</taxon>
        <taxon>Pezizomycotina</taxon>
        <taxon>Dothideomycetes</taxon>
        <taxon>Pleosporomycetidae</taxon>
        <taxon>Pleosporales</taxon>
        <taxon>Massarineae</taxon>
        <taxon>Didymosphaeriaceae</taxon>
        <taxon>Karstenula</taxon>
    </lineage>
</organism>
<accession>A0A9P4PBG6</accession>
<evidence type="ECO:0000313" key="2">
    <source>
        <dbReference type="EMBL" id="KAF2440971.1"/>
    </source>
</evidence>
<keyword evidence="1" id="KW-0812">Transmembrane</keyword>
<sequence>MEKDRSTQSYQEVQFTQAFHGPTSDHEPVDHCPIWFCVLTLRGMQKFALCHVLPDADGADIGLAIMAFMCMTGPPSGSGHAETLLSGNSWLIVAFQALTLPFNIVGHRKQWMRTRAGRRPRQMRPAMHRPHKRPVVNTVHCSCARVSQESRYSPPVPNWSAPLSLTLQT</sequence>
<comment type="caution">
    <text evidence="2">The sequence shown here is derived from an EMBL/GenBank/DDBJ whole genome shotgun (WGS) entry which is preliminary data.</text>
</comment>
<protein>
    <submittedName>
        <fullName evidence="2">Uncharacterized protein</fullName>
    </submittedName>
</protein>
<feature type="transmembrane region" description="Helical" evidence="1">
    <location>
        <begin position="87"/>
        <end position="105"/>
    </location>
</feature>
<name>A0A9P4PBG6_9PLEO</name>
<evidence type="ECO:0000313" key="3">
    <source>
        <dbReference type="Proteomes" id="UP000799764"/>
    </source>
</evidence>